<evidence type="ECO:0000256" key="6">
    <source>
        <dbReference type="ARBA" id="ARBA00023033"/>
    </source>
</evidence>
<dbReference type="FunFam" id="1.10.630.10:FF:000018">
    <property type="entry name" value="Cytochrome P450 monooxygenase"/>
    <property type="match status" value="1"/>
</dbReference>
<dbReference type="Proteomes" id="UP000653674">
    <property type="component" value="Unassembled WGS sequence"/>
</dbReference>
<keyword evidence="8" id="KW-1185">Reference proteome</keyword>
<dbReference type="AlphaFoldDB" id="A0A8J3PMG5"/>
<dbReference type="GO" id="GO:0005506">
    <property type="term" value="F:iron ion binding"/>
    <property type="evidence" value="ECO:0007669"/>
    <property type="project" value="InterPro"/>
</dbReference>
<comment type="caution">
    <text evidence="7">The sequence shown here is derived from an EMBL/GenBank/DDBJ whole genome shotgun (WGS) entry which is preliminary data.</text>
</comment>
<dbReference type="GO" id="GO:0017000">
    <property type="term" value="P:antibiotic biosynthetic process"/>
    <property type="evidence" value="ECO:0007669"/>
    <property type="project" value="UniProtKB-ARBA"/>
</dbReference>
<dbReference type="Gene3D" id="1.10.630.10">
    <property type="entry name" value="Cytochrome P450"/>
    <property type="match status" value="1"/>
</dbReference>
<name>A0A8J3PMG5_9ACTN</name>
<organism evidence="7 8">
    <name type="scientific">Planosporangium flavigriseum</name>
    <dbReference type="NCBI Taxonomy" id="373681"/>
    <lineage>
        <taxon>Bacteria</taxon>
        <taxon>Bacillati</taxon>
        <taxon>Actinomycetota</taxon>
        <taxon>Actinomycetes</taxon>
        <taxon>Micromonosporales</taxon>
        <taxon>Micromonosporaceae</taxon>
        <taxon>Planosporangium</taxon>
    </lineage>
</organism>
<sequence>MTMTSPTIDLTMLADPALRADPYPLLRQMREASPLPLIDGLLVVTGRHRDCSAVLRHPHASSERYRSALTAPNLEISTLSFLSLDPPDHTRLRRLVSSAFTPRVVTALRPRITEIVDSLFRRVAEQGRMDVIDDLAYPLPVQIISELLGVPAEDHERLRAWSAQLARGLDPQFTDPDPERVAVAEGARTEFNRYFSTLIAQRRTHPREDLLSLLVHAESEGDKLNEEELLATCVLLLVAGHETTTNLIANAVLALLRHPDQLDALRARPDLVDGCTEETLRYDPPVQMTTRAARGTLPVGEVEVPDGGIAVLLIAAANRDPDVFDEPDRFDITRKPGGHLAFAAGIHFCLGAGLARLESAVALDAFAQRIVAPRLLEPVEYKANINLRGPARLDVTFDAIRSL</sequence>
<evidence type="ECO:0000256" key="5">
    <source>
        <dbReference type="ARBA" id="ARBA00023004"/>
    </source>
</evidence>
<dbReference type="CDD" id="cd20625">
    <property type="entry name" value="CYP164-like"/>
    <property type="match status" value="1"/>
</dbReference>
<keyword evidence="5" id="KW-0408">Iron</keyword>
<dbReference type="InterPro" id="IPR002397">
    <property type="entry name" value="Cyt_P450_B"/>
</dbReference>
<evidence type="ECO:0000313" key="7">
    <source>
        <dbReference type="EMBL" id="GIG74882.1"/>
    </source>
</evidence>
<keyword evidence="3" id="KW-0479">Metal-binding</keyword>
<keyword evidence="2" id="KW-0349">Heme</keyword>
<dbReference type="InterPro" id="IPR001128">
    <property type="entry name" value="Cyt_P450"/>
</dbReference>
<gene>
    <name evidence="7" type="ORF">Pfl04_32860</name>
</gene>
<comment type="similarity">
    <text evidence="1">Belongs to the cytochrome P450 family.</text>
</comment>
<dbReference type="PRINTS" id="PR00359">
    <property type="entry name" value="BP450"/>
</dbReference>
<dbReference type="PANTHER" id="PTHR46696:SF1">
    <property type="entry name" value="CYTOCHROME P450 YJIB-RELATED"/>
    <property type="match status" value="1"/>
</dbReference>
<dbReference type="PANTHER" id="PTHR46696">
    <property type="entry name" value="P450, PUTATIVE (EUROFUNG)-RELATED"/>
    <property type="match status" value="1"/>
</dbReference>
<dbReference type="EMBL" id="BONU01000023">
    <property type="protein sequence ID" value="GIG74882.1"/>
    <property type="molecule type" value="Genomic_DNA"/>
</dbReference>
<dbReference type="SUPFAM" id="SSF48264">
    <property type="entry name" value="Cytochrome P450"/>
    <property type="match status" value="1"/>
</dbReference>
<dbReference type="InterPro" id="IPR036396">
    <property type="entry name" value="Cyt_P450_sf"/>
</dbReference>
<accession>A0A8J3PMG5</accession>
<protein>
    <submittedName>
        <fullName evidence="7">Cytochrome P450</fullName>
    </submittedName>
</protein>
<dbReference type="GO" id="GO:0004497">
    <property type="term" value="F:monooxygenase activity"/>
    <property type="evidence" value="ECO:0007669"/>
    <property type="project" value="UniProtKB-KW"/>
</dbReference>
<keyword evidence="4" id="KW-0560">Oxidoreductase</keyword>
<dbReference type="GO" id="GO:0020037">
    <property type="term" value="F:heme binding"/>
    <property type="evidence" value="ECO:0007669"/>
    <property type="project" value="InterPro"/>
</dbReference>
<evidence type="ECO:0000313" key="8">
    <source>
        <dbReference type="Proteomes" id="UP000653674"/>
    </source>
</evidence>
<dbReference type="PRINTS" id="PR00385">
    <property type="entry name" value="P450"/>
</dbReference>
<evidence type="ECO:0000256" key="4">
    <source>
        <dbReference type="ARBA" id="ARBA00023002"/>
    </source>
</evidence>
<evidence type="ECO:0000256" key="3">
    <source>
        <dbReference type="ARBA" id="ARBA00022723"/>
    </source>
</evidence>
<evidence type="ECO:0000256" key="1">
    <source>
        <dbReference type="ARBA" id="ARBA00010617"/>
    </source>
</evidence>
<evidence type="ECO:0000256" key="2">
    <source>
        <dbReference type="ARBA" id="ARBA00022617"/>
    </source>
</evidence>
<dbReference type="Pfam" id="PF00067">
    <property type="entry name" value="p450"/>
    <property type="match status" value="1"/>
</dbReference>
<keyword evidence="6" id="KW-0503">Monooxygenase</keyword>
<proteinExistence type="inferred from homology"/>
<dbReference type="GO" id="GO:0016705">
    <property type="term" value="F:oxidoreductase activity, acting on paired donors, with incorporation or reduction of molecular oxygen"/>
    <property type="evidence" value="ECO:0007669"/>
    <property type="project" value="InterPro"/>
</dbReference>
<reference evidence="7" key="1">
    <citation type="submission" date="2021-01" db="EMBL/GenBank/DDBJ databases">
        <title>Whole genome shotgun sequence of Planosporangium flavigriseum NBRC 105377.</title>
        <authorList>
            <person name="Komaki H."/>
            <person name="Tamura T."/>
        </authorList>
    </citation>
    <scope>NUCLEOTIDE SEQUENCE</scope>
    <source>
        <strain evidence="7">NBRC 105377</strain>
    </source>
</reference>